<protein>
    <submittedName>
        <fullName evidence="2">Uncharacterized protein</fullName>
    </submittedName>
</protein>
<evidence type="ECO:0000313" key="2">
    <source>
        <dbReference type="EMBL" id="KAL0134351.1"/>
    </source>
</evidence>
<name>A0AAW2H442_9HYME</name>
<organism evidence="2 3">
    <name type="scientific">Cardiocondyla obscurior</name>
    <dbReference type="NCBI Taxonomy" id="286306"/>
    <lineage>
        <taxon>Eukaryota</taxon>
        <taxon>Metazoa</taxon>
        <taxon>Ecdysozoa</taxon>
        <taxon>Arthropoda</taxon>
        <taxon>Hexapoda</taxon>
        <taxon>Insecta</taxon>
        <taxon>Pterygota</taxon>
        <taxon>Neoptera</taxon>
        <taxon>Endopterygota</taxon>
        <taxon>Hymenoptera</taxon>
        <taxon>Apocrita</taxon>
        <taxon>Aculeata</taxon>
        <taxon>Formicoidea</taxon>
        <taxon>Formicidae</taxon>
        <taxon>Myrmicinae</taxon>
        <taxon>Cardiocondyla</taxon>
    </lineage>
</organism>
<dbReference type="EMBL" id="JADYXP020000001">
    <property type="protein sequence ID" value="KAL0134351.1"/>
    <property type="molecule type" value="Genomic_DNA"/>
</dbReference>
<keyword evidence="1" id="KW-0472">Membrane</keyword>
<comment type="caution">
    <text evidence="2">The sequence shown here is derived from an EMBL/GenBank/DDBJ whole genome shotgun (WGS) entry which is preliminary data.</text>
</comment>
<keyword evidence="3" id="KW-1185">Reference proteome</keyword>
<evidence type="ECO:0000313" key="3">
    <source>
        <dbReference type="Proteomes" id="UP001430953"/>
    </source>
</evidence>
<sequence length="133" mass="15165">MVATFILIINYITTFAGDFYADNSLSHLFFLIVHGSTSSSASLFSFFSRDLFAQETAKTPCHILRSKSPLNVEQKKKQQKMRKENYFAVRRAAGCKRDKGDFSLFLSLSLFFFFFLNDCRLGTTALTRAFLSP</sequence>
<proteinExistence type="predicted"/>
<dbReference type="Proteomes" id="UP001430953">
    <property type="component" value="Unassembled WGS sequence"/>
</dbReference>
<dbReference type="AlphaFoldDB" id="A0AAW2H442"/>
<feature type="transmembrane region" description="Helical" evidence="1">
    <location>
        <begin position="100"/>
        <end position="116"/>
    </location>
</feature>
<reference evidence="2 3" key="1">
    <citation type="submission" date="2023-03" db="EMBL/GenBank/DDBJ databases">
        <title>High recombination rates correlate with genetic variation in Cardiocondyla obscurior ants.</title>
        <authorList>
            <person name="Errbii M."/>
        </authorList>
    </citation>
    <scope>NUCLEOTIDE SEQUENCE [LARGE SCALE GENOMIC DNA]</scope>
    <source>
        <strain evidence="2">Alpha-2009</strain>
        <tissue evidence="2">Whole body</tissue>
    </source>
</reference>
<evidence type="ECO:0000256" key="1">
    <source>
        <dbReference type="SAM" id="Phobius"/>
    </source>
</evidence>
<keyword evidence="1" id="KW-1133">Transmembrane helix</keyword>
<gene>
    <name evidence="2" type="ORF">PUN28_001264</name>
</gene>
<accession>A0AAW2H442</accession>
<keyword evidence="1" id="KW-0812">Transmembrane</keyword>
<feature type="transmembrane region" description="Helical" evidence="1">
    <location>
        <begin position="28"/>
        <end position="48"/>
    </location>
</feature>